<reference evidence="2" key="1">
    <citation type="journal article" date="2014" name="Int. J. Syst. Evol. Microbiol.">
        <title>Complete genome sequence of Corynebacterium casei LMG S-19264T (=DSM 44701T), isolated from a smear-ripened cheese.</title>
        <authorList>
            <consortium name="US DOE Joint Genome Institute (JGI-PGF)"/>
            <person name="Walter F."/>
            <person name="Albersmeier A."/>
            <person name="Kalinowski J."/>
            <person name="Ruckert C."/>
        </authorList>
    </citation>
    <scope>NUCLEOTIDE SEQUENCE</scope>
    <source>
        <strain evidence="2">KCTC 32437</strain>
    </source>
</reference>
<dbReference type="GO" id="GO:0005524">
    <property type="term" value="F:ATP binding"/>
    <property type="evidence" value="ECO:0007669"/>
    <property type="project" value="InterPro"/>
</dbReference>
<dbReference type="SUPFAM" id="SSF52540">
    <property type="entry name" value="P-loop containing nucleoside triphosphate hydrolases"/>
    <property type="match status" value="2"/>
</dbReference>
<dbReference type="CDD" id="cd18785">
    <property type="entry name" value="SF2_C"/>
    <property type="match status" value="1"/>
</dbReference>
<name>A0A918S2E7_9HYPH</name>
<dbReference type="AlphaFoldDB" id="A0A918S2E7"/>
<keyword evidence="3" id="KW-1185">Reference proteome</keyword>
<dbReference type="InterPro" id="IPR006935">
    <property type="entry name" value="Helicase/UvrB_N"/>
</dbReference>
<accession>A0A918S2E7</accession>
<sequence length="863" mass="95852">MKFTLKDYQDEAVKDVLDRLKKARKRWHEDGDKHAFSLTATTGAGKTVMAAAVFEALFFGNDDHEFEPDPGAVVIWFSDDPSLNEQSRWRLQEASDKLTVSDLVTVGNTFGGEKFQPGKVYFLNTQKLSKNSLLVRGHDADDPALETADGQRIMPDMRSHTIWDTIRNTIEDPDLTLYLVLDEAHRGMKEGGRANGDSKPTIVRQLINGSGGTPGVPIVWGISATVQRFNDAVAGMQGRDTLSPVIVDARKVQESGLLKDTINLDVPDEDGNFQTVLLRRGTDKLREISEAWEDYANQQDDADTVHPLMVLQVPNSPDHNEIGKWLDTIFEQWPELPHDCVANVFGEHKSEKFGRYAVPYIPPERVQESDWVRILVAKDAISTGWDCPRAEVMVSFRAASDKTHITQLLGRMVRTPLARRIPGNERLNAVDCLLPHFNKKSVEAVVTSLMTGAEGGEELPGRRILINPREMKPNPAIPEDVWEKLLSLPSLTLPKRQTRPVKRLTALAHELAADSLLADAGKKAHAEMHKVLDGAQVRYADEIKKARASVMTVEGKTVKADVETKGMTFDDFVEAADYAVVEDAYKRAARVVSPDLATTYSEHLASKAPEDEDPEDALIEAHTVIAAMGLVSGIKDDLDVAAEKLANQWLTQYRVSIKSLSDERQEVYREIQTMSADPLPVDLARPHTWLQMTTARKADGTEEPLPRFEKHLLCDSDGTFPGDFNSWETRVVTDELKREGTIGWYRNPARASQDSLGVTYDDGGEQKILRPDFIVFARLPDGTIAADIIDPHGIQFGDALPKLRGLAAYAEENAGLYRRIEVYAEVAGKERVIDLTEAAARAVVRSATTVKEVYESDAASDYS</sequence>
<dbReference type="Proteomes" id="UP000646579">
    <property type="component" value="Unassembled WGS sequence"/>
</dbReference>
<reference evidence="2" key="2">
    <citation type="submission" date="2020-09" db="EMBL/GenBank/DDBJ databases">
        <authorList>
            <person name="Sun Q."/>
            <person name="Kim S."/>
        </authorList>
    </citation>
    <scope>NUCLEOTIDE SEQUENCE</scope>
    <source>
        <strain evidence="2">KCTC 32437</strain>
    </source>
</reference>
<feature type="domain" description="Helicase/UvrB N-terminal" evidence="1">
    <location>
        <begin position="3"/>
        <end position="190"/>
    </location>
</feature>
<dbReference type="EMBL" id="BMZE01000002">
    <property type="protein sequence ID" value="GHA20451.1"/>
    <property type="molecule type" value="Genomic_DNA"/>
</dbReference>
<dbReference type="GO" id="GO:0003677">
    <property type="term" value="F:DNA binding"/>
    <property type="evidence" value="ECO:0007669"/>
    <property type="project" value="InterPro"/>
</dbReference>
<dbReference type="Gene3D" id="3.40.50.300">
    <property type="entry name" value="P-loop containing nucleotide triphosphate hydrolases"/>
    <property type="match status" value="2"/>
</dbReference>
<dbReference type="GO" id="GO:0016787">
    <property type="term" value="F:hydrolase activity"/>
    <property type="evidence" value="ECO:0007669"/>
    <property type="project" value="InterPro"/>
</dbReference>
<evidence type="ECO:0000313" key="3">
    <source>
        <dbReference type="Proteomes" id="UP000646579"/>
    </source>
</evidence>
<dbReference type="Pfam" id="PF04851">
    <property type="entry name" value="ResIII"/>
    <property type="match status" value="1"/>
</dbReference>
<organism evidence="2 3">
    <name type="scientific">Devosia pacifica</name>
    <dbReference type="NCBI Taxonomy" id="1335967"/>
    <lineage>
        <taxon>Bacteria</taxon>
        <taxon>Pseudomonadati</taxon>
        <taxon>Pseudomonadota</taxon>
        <taxon>Alphaproteobacteria</taxon>
        <taxon>Hyphomicrobiales</taxon>
        <taxon>Devosiaceae</taxon>
        <taxon>Devosia</taxon>
    </lineage>
</organism>
<protein>
    <recommendedName>
        <fullName evidence="1">Helicase/UvrB N-terminal domain-containing protein</fullName>
    </recommendedName>
</protein>
<comment type="caution">
    <text evidence="2">The sequence shown here is derived from an EMBL/GenBank/DDBJ whole genome shotgun (WGS) entry which is preliminary data.</text>
</comment>
<gene>
    <name evidence="2" type="ORF">GCM10007989_14390</name>
</gene>
<proteinExistence type="predicted"/>
<dbReference type="RefSeq" id="WP_189424799.1">
    <property type="nucleotide sequence ID" value="NZ_BMZE01000002.1"/>
</dbReference>
<dbReference type="InterPro" id="IPR027417">
    <property type="entry name" value="P-loop_NTPase"/>
</dbReference>
<evidence type="ECO:0000313" key="2">
    <source>
        <dbReference type="EMBL" id="GHA20451.1"/>
    </source>
</evidence>
<evidence type="ECO:0000259" key="1">
    <source>
        <dbReference type="Pfam" id="PF04851"/>
    </source>
</evidence>